<evidence type="ECO:0000256" key="2">
    <source>
        <dbReference type="ARBA" id="ARBA00023015"/>
    </source>
</evidence>
<proteinExistence type="inferred from homology"/>
<dbReference type="GO" id="GO:0003677">
    <property type="term" value="F:DNA binding"/>
    <property type="evidence" value="ECO:0007669"/>
    <property type="project" value="UniProtKB-KW"/>
</dbReference>
<evidence type="ECO:0000256" key="4">
    <source>
        <dbReference type="ARBA" id="ARBA00023159"/>
    </source>
</evidence>
<keyword evidence="4" id="KW-0010">Activator</keyword>
<comment type="caution">
    <text evidence="8">The sequence shown here is derived from an EMBL/GenBank/DDBJ whole genome shotgun (WGS) entry which is preliminary data.</text>
</comment>
<keyword evidence="3" id="KW-0238">DNA-binding</keyword>
<sequence>MDLKQLEYFVRVAELGSFTRAAHSLHIAQPALSRQVRLLEVELRQNLLLRNGRGATPTEAGQLLLDHARGILHQVERAREDLGRVRGALAGHVAIGLPPSLARLLAVPLTRAFRLELPEARLSIIEGLSTGMQEGLIQGRLDLALLYDAAPLPELEILPLFEEELLLVQARPAGLLEDPPPPPLALRELAQLPLVIPSRPNAIRMHVERELAGLGLRPTITLEIDGVPAILDLVAEGMGFALLPGNAVSNTIRPSAYQMRAITDPPLRPRVALACSAQRPATLTQQAAARLLRELCARVLGQPAQLPEPPEQAAERDKGSRRGGH</sequence>
<dbReference type="SUPFAM" id="SSF46785">
    <property type="entry name" value="Winged helix' DNA-binding domain"/>
    <property type="match status" value="1"/>
</dbReference>
<evidence type="ECO:0000313" key="8">
    <source>
        <dbReference type="EMBL" id="PRD65708.1"/>
    </source>
</evidence>
<dbReference type="Gene3D" id="3.40.190.290">
    <property type="match status" value="1"/>
</dbReference>
<feature type="compositionally biased region" description="Basic and acidic residues" evidence="6">
    <location>
        <begin position="313"/>
        <end position="325"/>
    </location>
</feature>
<dbReference type="FunFam" id="1.10.10.10:FF:000001">
    <property type="entry name" value="LysR family transcriptional regulator"/>
    <property type="match status" value="1"/>
</dbReference>
<dbReference type="EMBL" id="PVLQ01000027">
    <property type="protein sequence ID" value="PRD65708.1"/>
    <property type="molecule type" value="Genomic_DNA"/>
</dbReference>
<dbReference type="GO" id="GO:0003700">
    <property type="term" value="F:DNA-binding transcription factor activity"/>
    <property type="evidence" value="ECO:0007669"/>
    <property type="project" value="InterPro"/>
</dbReference>
<comment type="similarity">
    <text evidence="1">Belongs to the LysR transcriptional regulatory family.</text>
</comment>
<accession>A0A2S9K5I9</accession>
<keyword evidence="2" id="KW-0805">Transcription regulation</keyword>
<dbReference type="OrthoDB" id="8587114at2"/>
<dbReference type="InterPro" id="IPR036388">
    <property type="entry name" value="WH-like_DNA-bd_sf"/>
</dbReference>
<dbReference type="Gene3D" id="1.10.10.10">
    <property type="entry name" value="Winged helix-like DNA-binding domain superfamily/Winged helix DNA-binding domain"/>
    <property type="match status" value="1"/>
</dbReference>
<dbReference type="InterPro" id="IPR000847">
    <property type="entry name" value="LysR_HTH_N"/>
</dbReference>
<evidence type="ECO:0000256" key="6">
    <source>
        <dbReference type="SAM" id="MobiDB-lite"/>
    </source>
</evidence>
<keyword evidence="9" id="KW-1185">Reference proteome</keyword>
<dbReference type="PRINTS" id="PR00039">
    <property type="entry name" value="HTHLYSR"/>
</dbReference>
<dbReference type="PANTHER" id="PTHR30293">
    <property type="entry name" value="TRANSCRIPTIONAL REGULATORY PROTEIN NAC-RELATED"/>
    <property type="match status" value="1"/>
</dbReference>
<dbReference type="SUPFAM" id="SSF53850">
    <property type="entry name" value="Periplasmic binding protein-like II"/>
    <property type="match status" value="1"/>
</dbReference>
<dbReference type="InterPro" id="IPR036390">
    <property type="entry name" value="WH_DNA-bd_sf"/>
</dbReference>
<evidence type="ECO:0000256" key="5">
    <source>
        <dbReference type="ARBA" id="ARBA00023163"/>
    </source>
</evidence>
<gene>
    <name evidence="8" type="ORF">C6P64_09085</name>
</gene>
<evidence type="ECO:0000256" key="1">
    <source>
        <dbReference type="ARBA" id="ARBA00009437"/>
    </source>
</evidence>
<organism evidence="8 9">
    <name type="scientific">Malikia granosa</name>
    <dbReference type="NCBI Taxonomy" id="263067"/>
    <lineage>
        <taxon>Bacteria</taxon>
        <taxon>Pseudomonadati</taxon>
        <taxon>Pseudomonadota</taxon>
        <taxon>Betaproteobacteria</taxon>
        <taxon>Burkholderiales</taxon>
        <taxon>Comamonadaceae</taxon>
        <taxon>Malikia</taxon>
    </lineage>
</organism>
<dbReference type="Pfam" id="PF00126">
    <property type="entry name" value="HTH_1"/>
    <property type="match status" value="1"/>
</dbReference>
<evidence type="ECO:0000313" key="9">
    <source>
        <dbReference type="Proteomes" id="UP000238589"/>
    </source>
</evidence>
<dbReference type="PROSITE" id="PS50931">
    <property type="entry name" value="HTH_LYSR"/>
    <property type="match status" value="1"/>
</dbReference>
<dbReference type="AlphaFoldDB" id="A0A2S9K5I9"/>
<dbReference type="Proteomes" id="UP000238589">
    <property type="component" value="Unassembled WGS sequence"/>
</dbReference>
<reference evidence="8 9" key="1">
    <citation type="submission" date="2018-03" db="EMBL/GenBank/DDBJ databases">
        <title>Comparative genomics illustrates the genes involved in a hyperalkaliphilic mechanisms of Serpentinomonas isolated from highly-alkaline calcium-rich serpentinized springs.</title>
        <authorList>
            <person name="Suzuki S."/>
            <person name="Ishii S."/>
            <person name="Walworth N."/>
            <person name="Bird L."/>
            <person name="Kuenen J.G."/>
            <person name="Nealson K.H."/>
        </authorList>
    </citation>
    <scope>NUCLEOTIDE SEQUENCE [LARGE SCALE GENOMIC DNA]</scope>
    <source>
        <strain evidence="8 9">P1</strain>
    </source>
</reference>
<protein>
    <submittedName>
        <fullName evidence="8">LysR family transcriptional regulator</fullName>
    </submittedName>
</protein>
<dbReference type="InterPro" id="IPR005119">
    <property type="entry name" value="LysR_subst-bd"/>
</dbReference>
<evidence type="ECO:0000259" key="7">
    <source>
        <dbReference type="PROSITE" id="PS50931"/>
    </source>
</evidence>
<keyword evidence="5" id="KW-0804">Transcription</keyword>
<evidence type="ECO:0000256" key="3">
    <source>
        <dbReference type="ARBA" id="ARBA00023125"/>
    </source>
</evidence>
<dbReference type="PANTHER" id="PTHR30293:SF0">
    <property type="entry name" value="NITROGEN ASSIMILATION REGULATORY PROTEIN NAC"/>
    <property type="match status" value="1"/>
</dbReference>
<dbReference type="GO" id="GO:2000142">
    <property type="term" value="P:regulation of DNA-templated transcription initiation"/>
    <property type="evidence" value="ECO:0007669"/>
    <property type="project" value="TreeGrafter"/>
</dbReference>
<name>A0A2S9K5I9_9BURK</name>
<feature type="region of interest" description="Disordered" evidence="6">
    <location>
        <begin position="303"/>
        <end position="325"/>
    </location>
</feature>
<feature type="domain" description="HTH lysR-type" evidence="7">
    <location>
        <begin position="1"/>
        <end position="58"/>
    </location>
</feature>
<dbReference type="Pfam" id="PF03466">
    <property type="entry name" value="LysR_substrate"/>
    <property type="match status" value="1"/>
</dbReference>
<dbReference type="RefSeq" id="WP_105748234.1">
    <property type="nucleotide sequence ID" value="NZ_PVLQ01000027.1"/>
</dbReference>